<gene>
    <name evidence="1" type="ORF">NSK_005758</name>
</gene>
<dbReference type="AlphaFoldDB" id="A0A4D9CZ95"/>
<organism evidence="1 2">
    <name type="scientific">Nannochloropsis salina CCMP1776</name>
    <dbReference type="NCBI Taxonomy" id="1027361"/>
    <lineage>
        <taxon>Eukaryota</taxon>
        <taxon>Sar</taxon>
        <taxon>Stramenopiles</taxon>
        <taxon>Ochrophyta</taxon>
        <taxon>Eustigmatophyceae</taxon>
        <taxon>Eustigmatales</taxon>
        <taxon>Monodopsidaceae</taxon>
        <taxon>Microchloropsis</taxon>
        <taxon>Microchloropsis salina</taxon>
    </lineage>
</organism>
<dbReference type="Proteomes" id="UP000355283">
    <property type="component" value="Unassembled WGS sequence"/>
</dbReference>
<comment type="caution">
    <text evidence="1">The sequence shown here is derived from an EMBL/GenBank/DDBJ whole genome shotgun (WGS) entry which is preliminary data.</text>
</comment>
<evidence type="ECO:0000313" key="2">
    <source>
        <dbReference type="Proteomes" id="UP000355283"/>
    </source>
</evidence>
<sequence length="243" mass="27296">MATFVTTAYSPPFHCDCQALSRMYDSACRFEWADLKAIHKGARRPQDGCHRHIIAPAKDHSLDFTHQGQFLNALASLLEKRRCLSFDGIEKETTDFLARGRKHFTVPVIQYLCTRRAQKDPGYVLRMVEQLGELEEEALALFALLVAYSSRTALNHRDHRYYTALASACVHGYAKFAKVLLLGGAEAYAKHAFLGTNAVSWDRGNCNALIKAQVVFKRQTPRIRAAKIRCEVMIEVGCSKDGS</sequence>
<reference evidence="1 2" key="1">
    <citation type="submission" date="2019-01" db="EMBL/GenBank/DDBJ databases">
        <title>Nuclear Genome Assembly of the Microalgal Biofuel strain Nannochloropsis salina CCMP1776.</title>
        <authorList>
            <person name="Hovde B."/>
        </authorList>
    </citation>
    <scope>NUCLEOTIDE SEQUENCE [LARGE SCALE GENOMIC DNA]</scope>
    <source>
        <strain evidence="1 2">CCMP1776</strain>
    </source>
</reference>
<evidence type="ECO:0000313" key="1">
    <source>
        <dbReference type="EMBL" id="TFJ82933.1"/>
    </source>
</evidence>
<protein>
    <submittedName>
        <fullName evidence="1">Uncharacterized protein</fullName>
    </submittedName>
</protein>
<name>A0A4D9CZ95_9STRA</name>
<accession>A0A4D9CZ95</accession>
<keyword evidence="2" id="KW-1185">Reference proteome</keyword>
<dbReference type="EMBL" id="SDOX01000086">
    <property type="protein sequence ID" value="TFJ82933.1"/>
    <property type="molecule type" value="Genomic_DNA"/>
</dbReference>
<proteinExistence type="predicted"/>